<keyword evidence="9" id="KW-0732">Signal</keyword>
<dbReference type="SUPFAM" id="SSF58087">
    <property type="entry name" value="Variant surface glycoprotein (N-terminal domain)"/>
    <property type="match status" value="1"/>
</dbReference>
<proteinExistence type="predicted"/>
<feature type="region of interest" description="Disordered" evidence="8">
    <location>
        <begin position="415"/>
        <end position="435"/>
    </location>
</feature>
<dbReference type="EMBL" id="KX699949">
    <property type="protein sequence ID" value="APD73905.1"/>
    <property type="molecule type" value="Genomic_DNA"/>
</dbReference>
<keyword evidence="7" id="KW-0449">Lipoprotein</keyword>
<keyword evidence="5" id="KW-0472">Membrane</keyword>
<dbReference type="VEuPathDB" id="TriTrypDB:Tb427_000245100"/>
<feature type="compositionally biased region" description="Polar residues" evidence="8">
    <location>
        <begin position="467"/>
        <end position="476"/>
    </location>
</feature>
<evidence type="ECO:0000256" key="7">
    <source>
        <dbReference type="ARBA" id="ARBA00023288"/>
    </source>
</evidence>
<evidence type="ECO:0000256" key="8">
    <source>
        <dbReference type="SAM" id="MobiDB-lite"/>
    </source>
</evidence>
<dbReference type="GO" id="GO:0005886">
    <property type="term" value="C:plasma membrane"/>
    <property type="evidence" value="ECO:0007669"/>
    <property type="project" value="UniProtKB-SubCell"/>
</dbReference>
<organism evidence="10">
    <name type="scientific">Trypanosoma brucei</name>
    <dbReference type="NCBI Taxonomy" id="5691"/>
    <lineage>
        <taxon>Eukaryota</taxon>
        <taxon>Discoba</taxon>
        <taxon>Euglenozoa</taxon>
        <taxon>Kinetoplastea</taxon>
        <taxon>Metakinetoplastina</taxon>
        <taxon>Trypanosomatida</taxon>
        <taxon>Trypanosomatidae</taxon>
        <taxon>Trypanosoma</taxon>
    </lineage>
</organism>
<evidence type="ECO:0000256" key="3">
    <source>
        <dbReference type="ARBA" id="ARBA00022475"/>
    </source>
</evidence>
<evidence type="ECO:0000256" key="4">
    <source>
        <dbReference type="ARBA" id="ARBA00022622"/>
    </source>
</evidence>
<accession>A0A1J0R7P0</accession>
<feature type="compositionally biased region" description="Basic and acidic residues" evidence="8">
    <location>
        <begin position="453"/>
        <end position="466"/>
    </location>
</feature>
<keyword evidence="4" id="KW-0336">GPI-anchor</keyword>
<comment type="function">
    <text evidence="1">VSG forms a coat on the surface of the parasite. The trypanosome evades the immune response of the host by expressing a series of antigenically distinct VSGs from an estimated 1000 VSG genes.</text>
</comment>
<evidence type="ECO:0000313" key="10">
    <source>
        <dbReference type="EMBL" id="APD73905.1"/>
    </source>
</evidence>
<name>A0A1J0R7P0_9TRYP</name>
<dbReference type="AlphaFoldDB" id="A0A1J0R7P0"/>
<dbReference type="InterPro" id="IPR027446">
    <property type="entry name" value="VSG_C_dom_sf"/>
</dbReference>
<evidence type="ECO:0000256" key="6">
    <source>
        <dbReference type="ARBA" id="ARBA00023180"/>
    </source>
</evidence>
<comment type="subcellular location">
    <subcellularLocation>
        <location evidence="2">Cell membrane</location>
        <topology evidence="2">Lipid-anchor</topology>
        <topology evidence="2">GPI-anchor</topology>
    </subcellularLocation>
</comment>
<keyword evidence="3" id="KW-1003">Cell membrane</keyword>
<reference evidence="10" key="1">
    <citation type="submission" date="2016-08" db="EMBL/GenBank/DDBJ databases">
        <title>VSG repertoire of Trypanosoma brucei EATRO 1125.</title>
        <authorList>
            <person name="Cross G.A."/>
        </authorList>
    </citation>
    <scope>NUCLEOTIDE SEQUENCE</scope>
    <source>
        <strain evidence="10">EATRO 1125</strain>
    </source>
</reference>
<dbReference type="SUPFAM" id="SSF118251">
    <property type="entry name" value="Variant surface glycoprotein MITAT 1.2, VSG 221, C-terminal domain"/>
    <property type="match status" value="1"/>
</dbReference>
<evidence type="ECO:0000256" key="9">
    <source>
        <dbReference type="SAM" id="SignalP"/>
    </source>
</evidence>
<evidence type="ECO:0000256" key="2">
    <source>
        <dbReference type="ARBA" id="ARBA00004609"/>
    </source>
</evidence>
<dbReference type="GO" id="GO:0098552">
    <property type="term" value="C:side of membrane"/>
    <property type="evidence" value="ECO:0007669"/>
    <property type="project" value="UniProtKB-KW"/>
</dbReference>
<keyword evidence="6" id="KW-0325">Glycoprotein</keyword>
<feature type="chain" id="PRO_5013085526" evidence="9">
    <location>
        <begin position="23"/>
        <end position="487"/>
    </location>
</feature>
<evidence type="ECO:0000256" key="5">
    <source>
        <dbReference type="ARBA" id="ARBA00023136"/>
    </source>
</evidence>
<evidence type="ECO:0000256" key="1">
    <source>
        <dbReference type="ARBA" id="ARBA00002523"/>
    </source>
</evidence>
<sequence>MTNFGAAILATLVVLTSRTGQASTETEALAAAQAVNNPCQEIEFLEAVHADIRSKLTAATDPQAKLAQEVIRFELEAAHARGTPKYMSYKALQALAASRLQKATAATATSQHTLEQAATTVAERTSQVQILHRLTQTSATPEAATSASAAGSAFTQGGSDLVCAIPYKPKANDHTTRNNRQTKTANIQKIKGKLSAIKTIKVMQDGAFKPLGMTIKAGATGTIGGNEAAVSTTPACTNAGAAVASANNGVAIAALTVDAAAYTPTTINLGKAGAADDACVDADGEENPYLVTQKQLANAICTARNSNPTTTKTIEQTTTQELIADPDMQAIALLLTGTTTNTQPTDKQKKDAVKKLFGEGTKSIQETHLASLSSGEKTINIGSSKETKTLADFAKSELAGQAIGFFLARAAKQDEQTRGATETEQPQPACDGKKGDDCKGDCVLVDRVCKPAEKGEGENKETEGNDAKTTNTTGSNSFLINRAPLFL</sequence>
<protein>
    <submittedName>
        <fullName evidence="10">Variant surface glycoprotein 1125.1781</fullName>
    </submittedName>
</protein>
<feature type="signal peptide" evidence="9">
    <location>
        <begin position="1"/>
        <end position="22"/>
    </location>
</feature>
<feature type="region of interest" description="Disordered" evidence="8">
    <location>
        <begin position="453"/>
        <end position="476"/>
    </location>
</feature>